<feature type="transmembrane region" description="Helical" evidence="13">
    <location>
        <begin position="437"/>
        <end position="463"/>
    </location>
</feature>
<dbReference type="PANTHER" id="PTHR11690:SF184">
    <property type="entry name" value="PICKPOCKET 31"/>
    <property type="match status" value="1"/>
</dbReference>
<keyword evidence="6 13" id="KW-1133">Transmembrane helix</keyword>
<evidence type="ECO:0000256" key="2">
    <source>
        <dbReference type="ARBA" id="ARBA00007193"/>
    </source>
</evidence>
<evidence type="ECO:0000256" key="3">
    <source>
        <dbReference type="ARBA" id="ARBA00022448"/>
    </source>
</evidence>
<dbReference type="PRINTS" id="PR01078">
    <property type="entry name" value="AMINACHANNEL"/>
</dbReference>
<evidence type="ECO:0000256" key="1">
    <source>
        <dbReference type="ARBA" id="ARBA00004141"/>
    </source>
</evidence>
<keyword evidence="10 12" id="KW-0739">Sodium transport</keyword>
<dbReference type="Proteomes" id="UP000695000">
    <property type="component" value="Unplaced"/>
</dbReference>
<gene>
    <name evidence="15" type="primary">LOC108562906</name>
</gene>
<evidence type="ECO:0000256" key="13">
    <source>
        <dbReference type="SAM" id="Phobius"/>
    </source>
</evidence>
<evidence type="ECO:0000256" key="9">
    <source>
        <dbReference type="ARBA" id="ARBA00023136"/>
    </source>
</evidence>
<keyword evidence="3 12" id="KW-0813">Transport</keyword>
<dbReference type="PANTHER" id="PTHR11690">
    <property type="entry name" value="AMILORIDE-SENSITIVE SODIUM CHANNEL-RELATED"/>
    <property type="match status" value="1"/>
</dbReference>
<comment type="similarity">
    <text evidence="2 12">Belongs to the amiloride-sensitive sodium channel (TC 1.A.6) family.</text>
</comment>
<keyword evidence="5 12" id="KW-0812">Transmembrane</keyword>
<evidence type="ECO:0000256" key="12">
    <source>
        <dbReference type="RuleBase" id="RU000679"/>
    </source>
</evidence>
<protein>
    <submittedName>
        <fullName evidence="15">Pickpocket protein 28-like</fullName>
    </submittedName>
</protein>
<dbReference type="Pfam" id="PF00858">
    <property type="entry name" value="ASC"/>
    <property type="match status" value="1"/>
</dbReference>
<name>A0ABM1MQQ0_NICVS</name>
<keyword evidence="4 12" id="KW-0894">Sodium channel</keyword>
<feature type="transmembrane region" description="Helical" evidence="13">
    <location>
        <begin position="31"/>
        <end position="51"/>
    </location>
</feature>
<dbReference type="Gene3D" id="2.60.470.10">
    <property type="entry name" value="Acid-sensing ion channels like domains"/>
    <property type="match status" value="1"/>
</dbReference>
<comment type="subcellular location">
    <subcellularLocation>
        <location evidence="1">Membrane</location>
        <topology evidence="1">Multi-pass membrane protein</topology>
    </subcellularLocation>
</comment>
<evidence type="ECO:0000256" key="4">
    <source>
        <dbReference type="ARBA" id="ARBA00022461"/>
    </source>
</evidence>
<keyword evidence="14" id="KW-1185">Reference proteome</keyword>
<evidence type="ECO:0000313" key="15">
    <source>
        <dbReference type="RefSeq" id="XP_017776900.1"/>
    </source>
</evidence>
<keyword evidence="11 12" id="KW-0407">Ion channel</keyword>
<sequence length="467" mass="53598">MSSVCRNLRFYLKNTNLHGLKYVADESKHPLFRMFWLAIFIMFGMAMLRIFRGSYESFQHNAISFVTETTYLDWNTTFPAISVCEITSSETFWTAEPNESYSPVQQFLSDIIFFTGSCYSCSTPCSECEKLNYREMVNRFRKKCSQLMKHCRWNDISFNCCDKFLPLETEYGRCFSINSLHTRWVIKIIVQYLAFCTLIFYYWNASSSIEGSNVELISNRKTGPGELYIETSDDIRLYIHAPEDVPFINSDPDQRKDVMLGESHSIIINIIEIANDENVKNVPVEKRQCLFPGEKSAELKVHSYYSYSTCIVQCHADAHARLCNCTHHLMPVLGKDTFCDMKGLQCLTDYFETVNRLHAKGFDKPGLVCECVPSCVEPEYKIVSERKGLKSAASEISIRLQSLPTFRFKRNVVRTTMDLVGELAQRELLTCIFTPSLVSIGGTAGLFIGASLLSIVEMIYLLLIRKY</sequence>
<proteinExistence type="inferred from homology"/>
<dbReference type="InterPro" id="IPR001873">
    <property type="entry name" value="ENaC"/>
</dbReference>
<organism evidence="14 15">
    <name type="scientific">Nicrophorus vespilloides</name>
    <name type="common">Boreal carrion beetle</name>
    <dbReference type="NCBI Taxonomy" id="110193"/>
    <lineage>
        <taxon>Eukaryota</taxon>
        <taxon>Metazoa</taxon>
        <taxon>Ecdysozoa</taxon>
        <taxon>Arthropoda</taxon>
        <taxon>Hexapoda</taxon>
        <taxon>Insecta</taxon>
        <taxon>Pterygota</taxon>
        <taxon>Neoptera</taxon>
        <taxon>Endopterygota</taxon>
        <taxon>Coleoptera</taxon>
        <taxon>Polyphaga</taxon>
        <taxon>Staphyliniformia</taxon>
        <taxon>Silphidae</taxon>
        <taxon>Nicrophorinae</taxon>
        <taxon>Nicrophorus</taxon>
    </lineage>
</organism>
<reference evidence="15" key="1">
    <citation type="submission" date="2025-08" db="UniProtKB">
        <authorList>
            <consortium name="RefSeq"/>
        </authorList>
    </citation>
    <scope>IDENTIFICATION</scope>
    <source>
        <tissue evidence="15">Whole Larva</tissue>
    </source>
</reference>
<keyword evidence="8 12" id="KW-0406">Ion transport</keyword>
<dbReference type="GeneID" id="108562906"/>
<keyword evidence="7" id="KW-0915">Sodium</keyword>
<evidence type="ECO:0000313" key="14">
    <source>
        <dbReference type="Proteomes" id="UP000695000"/>
    </source>
</evidence>
<dbReference type="Gene3D" id="1.10.287.770">
    <property type="entry name" value="YojJ-like"/>
    <property type="match status" value="1"/>
</dbReference>
<accession>A0ABM1MQQ0</accession>
<evidence type="ECO:0000256" key="7">
    <source>
        <dbReference type="ARBA" id="ARBA00023053"/>
    </source>
</evidence>
<evidence type="ECO:0000256" key="6">
    <source>
        <dbReference type="ARBA" id="ARBA00022989"/>
    </source>
</evidence>
<evidence type="ECO:0000256" key="5">
    <source>
        <dbReference type="ARBA" id="ARBA00022692"/>
    </source>
</evidence>
<dbReference type="RefSeq" id="XP_017776900.1">
    <property type="nucleotide sequence ID" value="XM_017921411.1"/>
</dbReference>
<evidence type="ECO:0000256" key="8">
    <source>
        <dbReference type="ARBA" id="ARBA00023065"/>
    </source>
</evidence>
<evidence type="ECO:0000256" key="11">
    <source>
        <dbReference type="ARBA" id="ARBA00023303"/>
    </source>
</evidence>
<keyword evidence="9 13" id="KW-0472">Membrane</keyword>
<evidence type="ECO:0000256" key="10">
    <source>
        <dbReference type="ARBA" id="ARBA00023201"/>
    </source>
</evidence>